<dbReference type="EMBL" id="JAOPHQ010004881">
    <property type="protein sequence ID" value="KAK0137426.1"/>
    <property type="molecule type" value="Genomic_DNA"/>
</dbReference>
<feature type="compositionally biased region" description="Low complexity" evidence="1">
    <location>
        <begin position="125"/>
        <end position="138"/>
    </location>
</feature>
<comment type="caution">
    <text evidence="2">The sequence shown here is derived from an EMBL/GenBank/DDBJ whole genome shotgun (WGS) entry which is preliminary data.</text>
</comment>
<organism evidence="2 3">
    <name type="scientific">Merluccius polli</name>
    <name type="common">Benguela hake</name>
    <name type="synonym">Merluccius cadenati</name>
    <dbReference type="NCBI Taxonomy" id="89951"/>
    <lineage>
        <taxon>Eukaryota</taxon>
        <taxon>Metazoa</taxon>
        <taxon>Chordata</taxon>
        <taxon>Craniata</taxon>
        <taxon>Vertebrata</taxon>
        <taxon>Euteleostomi</taxon>
        <taxon>Actinopterygii</taxon>
        <taxon>Neopterygii</taxon>
        <taxon>Teleostei</taxon>
        <taxon>Neoteleostei</taxon>
        <taxon>Acanthomorphata</taxon>
        <taxon>Zeiogadaria</taxon>
        <taxon>Gadariae</taxon>
        <taxon>Gadiformes</taxon>
        <taxon>Gadoidei</taxon>
        <taxon>Merlucciidae</taxon>
        <taxon>Merluccius</taxon>
    </lineage>
</organism>
<dbReference type="AlphaFoldDB" id="A0AA47MC86"/>
<name>A0AA47MC86_MERPO</name>
<feature type="region of interest" description="Disordered" evidence="1">
    <location>
        <begin position="242"/>
        <end position="264"/>
    </location>
</feature>
<evidence type="ECO:0000256" key="1">
    <source>
        <dbReference type="SAM" id="MobiDB-lite"/>
    </source>
</evidence>
<sequence length="264" mass="29432">MSRGVAPQPGPQLCPEEPHIRSMGWRGGRPGNPGVLVAKVKKRHSDLILRESLILPPPPPPPSPPPVCGKPWYWYRSPGTMESTRSLAQVIMEMQHEIRQSEGKRRPRGQEDEDSPAGGREEEPPGGQEEPPGGPMIENPYAQLRRNASAPALDGQYKEKAVMTVRRYSISSNMPGVTGREGVASGWGRLQEEVSHGGAHARFEMEKHTKKHALQELVHKNRAKVKTVTFLLPVDDIYTNRPVLTKHQEDPRTTELDSITETDY</sequence>
<protein>
    <submittedName>
        <fullName evidence="2">Uncharacterized protein</fullName>
    </submittedName>
</protein>
<dbReference type="Proteomes" id="UP001174136">
    <property type="component" value="Unassembled WGS sequence"/>
</dbReference>
<evidence type="ECO:0000313" key="3">
    <source>
        <dbReference type="Proteomes" id="UP001174136"/>
    </source>
</evidence>
<feature type="compositionally biased region" description="Basic and acidic residues" evidence="1">
    <location>
        <begin position="246"/>
        <end position="255"/>
    </location>
</feature>
<keyword evidence="3" id="KW-1185">Reference proteome</keyword>
<feature type="region of interest" description="Disordered" evidence="1">
    <location>
        <begin position="1"/>
        <end position="35"/>
    </location>
</feature>
<feature type="region of interest" description="Disordered" evidence="1">
    <location>
        <begin position="98"/>
        <end position="139"/>
    </location>
</feature>
<reference evidence="2" key="1">
    <citation type="journal article" date="2023" name="Front. Mar. Sci.">
        <title>A new Merluccius polli reference genome to investigate the effects of global change in West African waters.</title>
        <authorList>
            <person name="Mateo J.L."/>
            <person name="Blanco-Fernandez C."/>
            <person name="Garcia-Vazquez E."/>
            <person name="Machado-Schiaffino G."/>
        </authorList>
    </citation>
    <scope>NUCLEOTIDE SEQUENCE</scope>
    <source>
        <strain evidence="2">C29</strain>
        <tissue evidence="2">Fin</tissue>
    </source>
</reference>
<feature type="compositionally biased region" description="Basic and acidic residues" evidence="1">
    <location>
        <begin position="98"/>
        <end position="110"/>
    </location>
</feature>
<proteinExistence type="predicted"/>
<gene>
    <name evidence="2" type="ORF">N1851_026377</name>
</gene>
<accession>A0AA47MC86</accession>
<evidence type="ECO:0000313" key="2">
    <source>
        <dbReference type="EMBL" id="KAK0137426.1"/>
    </source>
</evidence>